<organism evidence="2 3">
    <name type="scientific">Xyrichtys novacula</name>
    <name type="common">Pearly razorfish</name>
    <name type="synonym">Hemipteronotus novacula</name>
    <dbReference type="NCBI Taxonomy" id="13765"/>
    <lineage>
        <taxon>Eukaryota</taxon>
        <taxon>Metazoa</taxon>
        <taxon>Chordata</taxon>
        <taxon>Craniata</taxon>
        <taxon>Vertebrata</taxon>
        <taxon>Euteleostomi</taxon>
        <taxon>Actinopterygii</taxon>
        <taxon>Neopterygii</taxon>
        <taxon>Teleostei</taxon>
        <taxon>Neoteleostei</taxon>
        <taxon>Acanthomorphata</taxon>
        <taxon>Eupercaria</taxon>
        <taxon>Labriformes</taxon>
        <taxon>Labridae</taxon>
        <taxon>Xyrichtys</taxon>
    </lineage>
</organism>
<proteinExistence type="predicted"/>
<reference evidence="2" key="1">
    <citation type="submission" date="2023-08" db="EMBL/GenBank/DDBJ databases">
        <authorList>
            <person name="Alioto T."/>
            <person name="Alioto T."/>
            <person name="Gomez Garrido J."/>
        </authorList>
    </citation>
    <scope>NUCLEOTIDE SEQUENCE</scope>
</reference>
<protein>
    <submittedName>
        <fullName evidence="2">Uncharacterized protein</fullName>
    </submittedName>
</protein>
<gene>
    <name evidence="2" type="ORF">XNOV1_A025467</name>
</gene>
<dbReference type="EMBL" id="OY660883">
    <property type="protein sequence ID" value="CAJ1081933.1"/>
    <property type="molecule type" value="Genomic_DNA"/>
</dbReference>
<feature type="region of interest" description="Disordered" evidence="1">
    <location>
        <begin position="32"/>
        <end position="127"/>
    </location>
</feature>
<feature type="compositionally biased region" description="Low complexity" evidence="1">
    <location>
        <begin position="96"/>
        <end position="105"/>
    </location>
</feature>
<sequence>MKPELLQLLRRLQLNGREAAAGTVRLAIHLQPNTARAPFPRRSGCTTGHSMSLNVPPPAGASSHTKAVEESRRGDLSAGMLTETPRTSVCSPEDPQQQQQQQQQQRYYAGGNSDMRSQARDRTRKRY</sequence>
<evidence type="ECO:0000313" key="3">
    <source>
        <dbReference type="Proteomes" id="UP001178508"/>
    </source>
</evidence>
<dbReference type="Proteomes" id="UP001178508">
    <property type="component" value="Chromosome 20"/>
</dbReference>
<evidence type="ECO:0000256" key="1">
    <source>
        <dbReference type="SAM" id="MobiDB-lite"/>
    </source>
</evidence>
<feature type="compositionally biased region" description="Basic and acidic residues" evidence="1">
    <location>
        <begin position="66"/>
        <end position="75"/>
    </location>
</feature>
<evidence type="ECO:0000313" key="2">
    <source>
        <dbReference type="EMBL" id="CAJ1081933.1"/>
    </source>
</evidence>
<feature type="compositionally biased region" description="Polar residues" evidence="1">
    <location>
        <begin position="44"/>
        <end position="53"/>
    </location>
</feature>
<accession>A0AAV1H817</accession>
<keyword evidence="3" id="KW-1185">Reference proteome</keyword>
<dbReference type="AlphaFoldDB" id="A0AAV1H817"/>
<name>A0AAV1H817_XYRNO</name>